<dbReference type="OrthoDB" id="165281at2"/>
<evidence type="ECO:0000313" key="2">
    <source>
        <dbReference type="Proteomes" id="UP000316584"/>
    </source>
</evidence>
<keyword evidence="2" id="KW-1185">Reference proteome</keyword>
<reference evidence="1 2" key="1">
    <citation type="submission" date="2019-07" db="EMBL/GenBank/DDBJ databases">
        <title>Full genome sequence of Luteimonas sp. Gr-4.</title>
        <authorList>
            <person name="Im W.-T."/>
        </authorList>
    </citation>
    <scope>NUCLEOTIDE SEQUENCE [LARGE SCALE GENOMIC DNA]</scope>
    <source>
        <strain evidence="1 2">Gr-4</strain>
    </source>
</reference>
<dbReference type="EMBL" id="CP042218">
    <property type="protein sequence ID" value="QDW67570.1"/>
    <property type="molecule type" value="Genomic_DNA"/>
</dbReference>
<dbReference type="Gene3D" id="3.30.390.50">
    <property type="entry name" value="CO dehydrogenase flavoprotein, C-terminal domain"/>
    <property type="match status" value="1"/>
</dbReference>
<evidence type="ECO:0000313" key="1">
    <source>
        <dbReference type="EMBL" id="QDW67570.1"/>
    </source>
</evidence>
<gene>
    <name evidence="1" type="ORF">FPZ22_12340</name>
</gene>
<dbReference type="GO" id="GO:0016874">
    <property type="term" value="F:ligase activity"/>
    <property type="evidence" value="ECO:0007669"/>
    <property type="project" value="UniProtKB-KW"/>
</dbReference>
<dbReference type="Proteomes" id="UP000316584">
    <property type="component" value="Chromosome"/>
</dbReference>
<organism evidence="1 2">
    <name type="scientific">Luteimonas granuli</name>
    <dbReference type="NCBI Taxonomy" id="1176533"/>
    <lineage>
        <taxon>Bacteria</taxon>
        <taxon>Pseudomonadati</taxon>
        <taxon>Pseudomonadota</taxon>
        <taxon>Gammaproteobacteria</taxon>
        <taxon>Lysobacterales</taxon>
        <taxon>Lysobacteraceae</taxon>
        <taxon>Luteimonas</taxon>
    </lineage>
</organism>
<protein>
    <submittedName>
        <fullName evidence="1">Biotin--protein ligase</fullName>
    </submittedName>
</protein>
<proteinExistence type="predicted"/>
<dbReference type="AlphaFoldDB" id="A0A518N6P6"/>
<dbReference type="KEGG" id="lug:FPZ22_12340"/>
<sequence>METTGRAAHGEYKIPGGKLVVVDLVVAGGRLAAVQVSGDFFLEPASALDAINAALEGLPAATSGDGLAAAVTAALDPDTHMYGITAEGVAVAVRRAVDALPAPAIGDAPEARP</sequence>
<name>A0A518N6P6_9GAMM</name>
<accession>A0A518N6P6</accession>
<keyword evidence="1" id="KW-0436">Ligase</keyword>
<dbReference type="RefSeq" id="WP_144893401.1">
    <property type="nucleotide sequence ID" value="NZ_CP042218.1"/>
</dbReference>